<evidence type="ECO:0000313" key="2">
    <source>
        <dbReference type="EnsemblFungi" id="CEF85683"/>
    </source>
</evidence>
<dbReference type="VEuPathDB" id="FungiDB:FGRAMPH1_01G22353"/>
<evidence type="ECO:0000313" key="3">
    <source>
        <dbReference type="Proteomes" id="UP000070720"/>
    </source>
</evidence>
<keyword evidence="3" id="KW-1185">Reference proteome</keyword>
<reference evidence="1 3" key="3">
    <citation type="journal article" date="2015" name="BMC Genomics">
        <title>The completed genome sequence of the pathogenic ascomycete fungus Fusarium graminearum.</title>
        <authorList>
            <person name="King R."/>
            <person name="Urban M."/>
            <person name="Hammond-Kosack M.C."/>
            <person name="Hassani-Pak K."/>
            <person name="Hammond-Kosack K.E."/>
        </authorList>
    </citation>
    <scope>NUCLEOTIDE SEQUENCE [LARGE SCALE GENOMIC DNA]</scope>
    <source>
        <strain evidence="3">ATCC MYA-4620 / CBS 123657 / FGSC 9075 / NRRL 31084 / PH-1</strain>
        <strain evidence="1">PH-1</strain>
    </source>
</reference>
<reference evidence="2 3" key="2">
    <citation type="journal article" date="2010" name="Nature">
        <title>Comparative genomics reveals mobile pathogenicity chromosomes in Fusarium.</title>
        <authorList>
            <person name="Ma L.J."/>
            <person name="van der Does H.C."/>
            <person name="Borkovich K.A."/>
            <person name="Coleman J.J."/>
            <person name="Daboussi M.J."/>
            <person name="Di Pietro A."/>
            <person name="Dufresne M."/>
            <person name="Freitag M."/>
            <person name="Grabherr M."/>
            <person name="Henrissat B."/>
            <person name="Houterman P.M."/>
            <person name="Kang S."/>
            <person name="Shim W.B."/>
            <person name="Woloshuk C."/>
            <person name="Xie X."/>
            <person name="Xu J.R."/>
            <person name="Antoniw J."/>
            <person name="Baker S.E."/>
            <person name="Bluhm B.H."/>
            <person name="Breakspear A."/>
            <person name="Brown D.W."/>
            <person name="Butchko R.A."/>
            <person name="Chapman S."/>
            <person name="Coulson R."/>
            <person name="Coutinho P.M."/>
            <person name="Danchin E.G."/>
            <person name="Diener A."/>
            <person name="Gale L.R."/>
            <person name="Gardiner D.M."/>
            <person name="Goff S."/>
            <person name="Hammond-Kosack K.E."/>
            <person name="Hilburn K."/>
            <person name="Hua-Van A."/>
            <person name="Jonkers W."/>
            <person name="Kazan K."/>
            <person name="Kodira C.D."/>
            <person name="Koehrsen M."/>
            <person name="Kumar L."/>
            <person name="Lee Y.H."/>
            <person name="Li L."/>
            <person name="Manners J.M."/>
            <person name="Miranda-Saavedra D."/>
            <person name="Mukherjee M."/>
            <person name="Park G."/>
            <person name="Park J."/>
            <person name="Park S.Y."/>
            <person name="Proctor R.H."/>
            <person name="Regev A."/>
            <person name="Ruiz-Roldan M.C."/>
            <person name="Sain D."/>
            <person name="Sakthikumar S."/>
            <person name="Sykes S."/>
            <person name="Schwartz D.C."/>
            <person name="Turgeon B.G."/>
            <person name="Wapinski I."/>
            <person name="Yoder O."/>
            <person name="Young S."/>
            <person name="Zeng Q."/>
            <person name="Zhou S."/>
            <person name="Galagan J."/>
            <person name="Cuomo C.A."/>
            <person name="Kistler H.C."/>
            <person name="Rep M."/>
        </authorList>
    </citation>
    <scope>GENOME REANNOTATION</scope>
    <source>
        <strain evidence="3">ATCC MYA-4620 / CBS 123657 / FGSC 9075 / NRRL 31084 / PH-1</strain>
        <strain evidence="2">PH-1 / ATCC MYA-4620 / FGSC 9075 / NRRL 31084</strain>
    </source>
</reference>
<accession>A0A0E0SGX0</accession>
<dbReference type="Proteomes" id="UP000070720">
    <property type="component" value="Chromosome 4"/>
</dbReference>
<reference evidence="2" key="4">
    <citation type="submission" date="2017-01" db="UniProtKB">
        <authorList>
            <consortium name="EnsemblFungi"/>
        </authorList>
    </citation>
    <scope>IDENTIFICATION</scope>
    <source>
        <strain evidence="2">PH-1 / ATCC MYA-4620 / FGSC 9075 / NRRL 31084</strain>
    </source>
</reference>
<sequence>MVGDHRSSRSLTLRDAHHQLVTPQLTVYMKVHDSHCFKCILIYPHDNDAGVLRETG</sequence>
<accession>A0A098DXT4</accession>
<evidence type="ECO:0000313" key="1">
    <source>
        <dbReference type="EMBL" id="CEF85683.1"/>
    </source>
</evidence>
<dbReference type="EnsemblFungi" id="CEF85683">
    <property type="protein sequence ID" value="CEF85683"/>
    <property type="gene ID" value="FGRRES_15358"/>
</dbReference>
<dbReference type="AlphaFoldDB" id="A0A098DXT4"/>
<dbReference type="InParanoid" id="A0A098DXT4"/>
<gene>
    <name evidence="1" type="ORF">FGRAMPH1_01T22353</name>
</gene>
<reference evidence="2 3" key="1">
    <citation type="journal article" date="2007" name="Science">
        <title>The Fusarium graminearum genome reveals a link between localized polymorphism and pathogen specialization.</title>
        <authorList>
            <person name="Cuomo C.A."/>
            <person name="Gueldener U."/>
            <person name="Xu J.-R."/>
            <person name="Trail F."/>
            <person name="Turgeon B.G."/>
            <person name="Di Pietro A."/>
            <person name="Walton J.D."/>
            <person name="Ma L.-J."/>
            <person name="Baker S.E."/>
            <person name="Rep M."/>
            <person name="Adam G."/>
            <person name="Antoniw J."/>
            <person name="Baldwin T."/>
            <person name="Calvo S.E."/>
            <person name="Chang Y.-L."/>
            <person name="DeCaprio D."/>
            <person name="Gale L.R."/>
            <person name="Gnerre S."/>
            <person name="Goswami R.S."/>
            <person name="Hammond-Kosack K."/>
            <person name="Harris L.J."/>
            <person name="Hilburn K."/>
            <person name="Kennell J.C."/>
            <person name="Kroken S."/>
            <person name="Magnuson J.K."/>
            <person name="Mannhaupt G."/>
            <person name="Mauceli E.W."/>
            <person name="Mewes H.-W."/>
            <person name="Mitterbauer R."/>
            <person name="Muehlbauer G."/>
            <person name="Muensterkoetter M."/>
            <person name="Nelson D."/>
            <person name="O'Donnell K."/>
            <person name="Ouellet T."/>
            <person name="Qi W."/>
            <person name="Quesneville H."/>
            <person name="Roncero M.I.G."/>
            <person name="Seong K.-Y."/>
            <person name="Tetko I.V."/>
            <person name="Urban M."/>
            <person name="Waalwijk C."/>
            <person name="Ward T.J."/>
            <person name="Yao J."/>
            <person name="Birren B.W."/>
            <person name="Kistler H.C."/>
        </authorList>
    </citation>
    <scope>NUCLEOTIDE SEQUENCE [LARGE SCALE GENOMIC DNA]</scope>
    <source>
        <strain evidence="3">ATCC MYA-4620 / CBS 123657 / FGSC 9075 / NRRL 31084 / PH-1</strain>
        <strain evidence="2">PH-1 / ATCC MYA-4620 / FGSC 9075 / NRRL 31084</strain>
    </source>
</reference>
<protein>
    <submittedName>
        <fullName evidence="1">Chromosome 4, complete genome</fullName>
    </submittedName>
</protein>
<dbReference type="EMBL" id="HG970335">
    <property type="protein sequence ID" value="CEF85683.1"/>
    <property type="molecule type" value="Genomic_DNA"/>
</dbReference>
<organism evidence="1 3">
    <name type="scientific">Gibberella zeae (strain ATCC MYA-4620 / CBS 123657 / FGSC 9075 / NRRL 31084 / PH-1)</name>
    <name type="common">Wheat head blight fungus</name>
    <name type="synonym">Fusarium graminearum</name>
    <dbReference type="NCBI Taxonomy" id="229533"/>
    <lineage>
        <taxon>Eukaryota</taxon>
        <taxon>Fungi</taxon>
        <taxon>Dikarya</taxon>
        <taxon>Ascomycota</taxon>
        <taxon>Pezizomycotina</taxon>
        <taxon>Sordariomycetes</taxon>
        <taxon>Hypocreomycetidae</taxon>
        <taxon>Hypocreales</taxon>
        <taxon>Nectriaceae</taxon>
        <taxon>Fusarium</taxon>
    </lineage>
</organism>
<proteinExistence type="predicted"/>
<name>A0A098DXT4_GIBZE</name>